<keyword evidence="1" id="KW-0732">Signal</keyword>
<gene>
    <name evidence="2" type="ORF">CUN67_09825</name>
</gene>
<reference evidence="2 3" key="1">
    <citation type="submission" date="2017-11" db="EMBL/GenBank/DDBJ databases">
        <title>Genome sequence of Pantoea cypripedii NE1.</title>
        <authorList>
            <person name="Nascimento F.X."/>
        </authorList>
    </citation>
    <scope>NUCLEOTIDE SEQUENCE [LARGE SCALE GENOMIC DNA]</scope>
    <source>
        <strain evidence="2 3">NE1</strain>
    </source>
</reference>
<protein>
    <submittedName>
        <fullName evidence="2">Uncharacterized protein</fullName>
    </submittedName>
</protein>
<dbReference type="Proteomes" id="UP000502005">
    <property type="component" value="Chromosome"/>
</dbReference>
<name>A0A6B9G347_PANCY</name>
<organism evidence="2 3">
    <name type="scientific">Pantoea cypripedii</name>
    <name type="common">Pectobacterium cypripedii</name>
    <name type="synonym">Erwinia cypripedii</name>
    <dbReference type="NCBI Taxonomy" id="55209"/>
    <lineage>
        <taxon>Bacteria</taxon>
        <taxon>Pseudomonadati</taxon>
        <taxon>Pseudomonadota</taxon>
        <taxon>Gammaproteobacteria</taxon>
        <taxon>Enterobacterales</taxon>
        <taxon>Erwiniaceae</taxon>
        <taxon>Pantoea</taxon>
    </lineage>
</organism>
<dbReference type="AlphaFoldDB" id="A0A6B9G347"/>
<dbReference type="RefSeq" id="WP_208715066.1">
    <property type="nucleotide sequence ID" value="NZ_CP024768.1"/>
</dbReference>
<evidence type="ECO:0000313" key="2">
    <source>
        <dbReference type="EMBL" id="QGY29210.1"/>
    </source>
</evidence>
<evidence type="ECO:0000256" key="1">
    <source>
        <dbReference type="SAM" id="SignalP"/>
    </source>
</evidence>
<proteinExistence type="predicted"/>
<feature type="chain" id="PRO_5025484565" evidence="1">
    <location>
        <begin position="22"/>
        <end position="90"/>
    </location>
</feature>
<feature type="signal peptide" evidence="1">
    <location>
        <begin position="1"/>
        <end position="21"/>
    </location>
</feature>
<evidence type="ECO:0000313" key="3">
    <source>
        <dbReference type="Proteomes" id="UP000502005"/>
    </source>
</evidence>
<sequence>MSMLKNLTTLSLFLLSMSALASTSPQTISVISHGKSVASFKVPDNTKIEISADKHQASKFTGNAKLLLTFPSGEVMNIEADELAIEATAS</sequence>
<dbReference type="EMBL" id="CP024768">
    <property type="protein sequence ID" value="QGY29210.1"/>
    <property type="molecule type" value="Genomic_DNA"/>
</dbReference>
<accession>A0A6B9G347</accession>